<feature type="region of interest" description="Disordered" evidence="1">
    <location>
        <begin position="329"/>
        <end position="366"/>
    </location>
</feature>
<proteinExistence type="predicted"/>
<feature type="compositionally biased region" description="Low complexity" evidence="1">
    <location>
        <begin position="224"/>
        <end position="241"/>
    </location>
</feature>
<sequence>MHCPNLRGSAASPSTCGSENFDGKPGHRHPVGARHPDKNDNAPTFAPPARAPLEVTENVNDQTTAAAAADRPGRRPQRGHPHSKSRPGSKVDRLSRADTAQPQHAGRSGAGLMRNLTRGYNITLEACDRASPTALQHHHCAVLDVNDNLPEVQPARSTASEPVSDSPLQIWPAVLRRPLKATDGADDGENGRWCTPLFLPGGEGLSTSALMAICFLVGPLNARRPGPGSPSTSAASRTARTPFERHRGCRLQRPGRGGVPSGENVSRRQRRFAVLRVSDGDLGDNGRVDCRLAEGGDRFVIGCSRLPASARDLRAGTPRAVQIARHRRRLTDRRVLGPRRAQGAPSTRPSPLTSRTSTSTRREFPDMIVYDRQDLPSSCENEFVAKTSGPTAAIRHTIRTLAPLDREAMTSFEGASASLRPDDRSLRRPAHQQHPAGPSQARLTSTRPLAEPTSPPFIPIGQLAYTDPTSRTPTTHLDQLPAAQDSAQSRVAPGLNSSTFDSWEPGRPSLAPVWRGPRPGGGASSQALADSVVTAADGWPLRNVAAPAGASETHRHRHRPAARPQRRQCPARISAARTEPD</sequence>
<dbReference type="WBParaSite" id="maker-unitig_23648-snap-gene-0.1-mRNA-1">
    <property type="protein sequence ID" value="maker-unitig_23648-snap-gene-0.1-mRNA-1"/>
    <property type="gene ID" value="maker-unitig_23648-snap-gene-0.1"/>
</dbReference>
<dbReference type="AlphaFoldDB" id="A0A1I8F7J2"/>
<protein>
    <submittedName>
        <fullName evidence="3">Cadherin domain-containing protein</fullName>
    </submittedName>
</protein>
<feature type="region of interest" description="Disordered" evidence="1">
    <location>
        <begin position="414"/>
        <end position="526"/>
    </location>
</feature>
<evidence type="ECO:0000256" key="1">
    <source>
        <dbReference type="SAM" id="MobiDB-lite"/>
    </source>
</evidence>
<feature type="region of interest" description="Disordered" evidence="1">
    <location>
        <begin position="224"/>
        <end position="243"/>
    </location>
</feature>
<reference evidence="3" key="1">
    <citation type="submission" date="2016-11" db="UniProtKB">
        <authorList>
            <consortium name="WormBaseParasite"/>
        </authorList>
    </citation>
    <scope>IDENTIFICATION</scope>
</reference>
<feature type="region of interest" description="Disordered" evidence="1">
    <location>
        <begin position="1"/>
        <end position="112"/>
    </location>
</feature>
<feature type="compositionally biased region" description="Basic residues" evidence="1">
    <location>
        <begin position="74"/>
        <end position="87"/>
    </location>
</feature>
<feature type="compositionally biased region" description="Polar residues" evidence="1">
    <location>
        <begin position="485"/>
        <end position="501"/>
    </location>
</feature>
<evidence type="ECO:0000313" key="2">
    <source>
        <dbReference type="Proteomes" id="UP000095280"/>
    </source>
</evidence>
<feature type="compositionally biased region" description="Low complexity" evidence="1">
    <location>
        <begin position="61"/>
        <end position="70"/>
    </location>
</feature>
<evidence type="ECO:0000313" key="3">
    <source>
        <dbReference type="WBParaSite" id="maker-unitig_23648-snap-gene-0.1-mRNA-1"/>
    </source>
</evidence>
<name>A0A1I8F7J2_9PLAT</name>
<organism evidence="2 3">
    <name type="scientific">Macrostomum lignano</name>
    <dbReference type="NCBI Taxonomy" id="282301"/>
    <lineage>
        <taxon>Eukaryota</taxon>
        <taxon>Metazoa</taxon>
        <taxon>Spiralia</taxon>
        <taxon>Lophotrochozoa</taxon>
        <taxon>Platyhelminthes</taxon>
        <taxon>Rhabditophora</taxon>
        <taxon>Macrostomorpha</taxon>
        <taxon>Macrostomida</taxon>
        <taxon>Macrostomidae</taxon>
        <taxon>Macrostomum</taxon>
    </lineage>
</organism>
<feature type="region of interest" description="Disordered" evidence="1">
    <location>
        <begin position="545"/>
        <end position="581"/>
    </location>
</feature>
<accession>A0A1I8F7J2</accession>
<feature type="compositionally biased region" description="Basic residues" evidence="1">
    <location>
        <begin position="554"/>
        <end position="566"/>
    </location>
</feature>
<dbReference type="Proteomes" id="UP000095280">
    <property type="component" value="Unplaced"/>
</dbReference>
<keyword evidence="2" id="KW-1185">Reference proteome</keyword>
<feature type="compositionally biased region" description="Low complexity" evidence="1">
    <location>
        <begin position="345"/>
        <end position="359"/>
    </location>
</feature>
<feature type="compositionally biased region" description="Polar residues" evidence="1">
    <location>
        <begin position="467"/>
        <end position="477"/>
    </location>
</feature>